<keyword evidence="5 8" id="KW-0472">Membrane</keyword>
<accession>A0ABV9DBA0</accession>
<organism evidence="11 12">
    <name type="scientific">Georgenia faecalis</name>
    <dbReference type="NCBI Taxonomy" id="2483799"/>
    <lineage>
        <taxon>Bacteria</taxon>
        <taxon>Bacillati</taxon>
        <taxon>Actinomycetota</taxon>
        <taxon>Actinomycetes</taxon>
        <taxon>Micrococcales</taxon>
        <taxon>Bogoriellaceae</taxon>
        <taxon>Georgenia</taxon>
    </lineage>
</organism>
<reference evidence="12" key="1">
    <citation type="journal article" date="2019" name="Int. J. Syst. Evol. Microbiol.">
        <title>The Global Catalogue of Microorganisms (GCM) 10K type strain sequencing project: providing services to taxonomists for standard genome sequencing and annotation.</title>
        <authorList>
            <consortium name="The Broad Institute Genomics Platform"/>
            <consortium name="The Broad Institute Genome Sequencing Center for Infectious Disease"/>
            <person name="Wu L."/>
            <person name="Ma J."/>
        </authorList>
    </citation>
    <scope>NUCLEOTIDE SEQUENCE [LARGE SCALE GENOMIC DNA]</scope>
    <source>
        <strain evidence="12">JCM 3369</strain>
    </source>
</reference>
<dbReference type="InterPro" id="IPR036771">
    <property type="entry name" value="ATPsynth_dsu/esu_N"/>
</dbReference>
<evidence type="ECO:0000256" key="7">
    <source>
        <dbReference type="ARBA" id="ARBA00023310"/>
    </source>
</evidence>
<dbReference type="NCBIfam" id="TIGR01216">
    <property type="entry name" value="ATP_synt_epsi"/>
    <property type="match status" value="1"/>
</dbReference>
<dbReference type="CDD" id="cd12152">
    <property type="entry name" value="F1-ATPase_delta"/>
    <property type="match status" value="1"/>
</dbReference>
<dbReference type="Pfam" id="PF02823">
    <property type="entry name" value="ATP-synt_DE_N"/>
    <property type="match status" value="1"/>
</dbReference>
<keyword evidence="7 8" id="KW-0066">ATP synthesis</keyword>
<comment type="subcellular location">
    <subcellularLocation>
        <location evidence="1 8">Cell membrane</location>
        <topology evidence="1 8">Peripheral membrane protein</topology>
    </subcellularLocation>
</comment>
<dbReference type="InterPro" id="IPR001469">
    <property type="entry name" value="ATP_synth_F1_dsu/esu"/>
</dbReference>
<evidence type="ECO:0000256" key="6">
    <source>
        <dbReference type="ARBA" id="ARBA00023196"/>
    </source>
</evidence>
<evidence type="ECO:0000256" key="9">
    <source>
        <dbReference type="RuleBase" id="RU003656"/>
    </source>
</evidence>
<sequence>MALTVHIVGPERTLWHGEASGVSVPAHDGDMGILSGHQPVLAVLRPGHVRITPTGGGAAEVVDVAGGFCSVDDDVVMVVVDNPDEPRAGDTEAAAGR</sequence>
<evidence type="ECO:0000256" key="5">
    <source>
        <dbReference type="ARBA" id="ARBA00023136"/>
    </source>
</evidence>
<protein>
    <recommendedName>
        <fullName evidence="8">ATP synthase epsilon chain</fullName>
    </recommendedName>
    <alternativeName>
        <fullName evidence="8">ATP synthase F1 sector epsilon subunit</fullName>
    </alternativeName>
    <alternativeName>
        <fullName evidence="8">F-ATPase epsilon subunit</fullName>
    </alternativeName>
</protein>
<keyword evidence="8" id="KW-1003">Cell membrane</keyword>
<evidence type="ECO:0000256" key="4">
    <source>
        <dbReference type="ARBA" id="ARBA00023065"/>
    </source>
</evidence>
<evidence type="ECO:0000313" key="12">
    <source>
        <dbReference type="Proteomes" id="UP001595955"/>
    </source>
</evidence>
<keyword evidence="4 8" id="KW-0406">Ion transport</keyword>
<evidence type="ECO:0000259" key="10">
    <source>
        <dbReference type="Pfam" id="PF02823"/>
    </source>
</evidence>
<dbReference type="NCBIfam" id="NF009977">
    <property type="entry name" value="PRK13442.1"/>
    <property type="match status" value="1"/>
</dbReference>
<dbReference type="SUPFAM" id="SSF51344">
    <property type="entry name" value="Epsilon subunit of F1F0-ATP synthase N-terminal domain"/>
    <property type="match status" value="1"/>
</dbReference>
<evidence type="ECO:0000256" key="8">
    <source>
        <dbReference type="HAMAP-Rule" id="MF_00530"/>
    </source>
</evidence>
<dbReference type="HAMAP" id="MF_00530">
    <property type="entry name" value="ATP_synth_epsil_bac"/>
    <property type="match status" value="1"/>
</dbReference>
<dbReference type="PANTHER" id="PTHR13822:SF10">
    <property type="entry name" value="ATP SYNTHASE EPSILON CHAIN, CHLOROPLASTIC"/>
    <property type="match status" value="1"/>
</dbReference>
<dbReference type="RefSeq" id="WP_122823412.1">
    <property type="nucleotide sequence ID" value="NZ_CP033325.1"/>
</dbReference>
<keyword evidence="3 8" id="KW-0813">Transport</keyword>
<feature type="domain" description="ATP synthase F1 complex delta/epsilon subunit N-terminal" evidence="10">
    <location>
        <begin position="3"/>
        <end position="81"/>
    </location>
</feature>
<evidence type="ECO:0000256" key="3">
    <source>
        <dbReference type="ARBA" id="ARBA00022448"/>
    </source>
</evidence>
<comment type="subunit">
    <text evidence="8 9">F-type ATPases have 2 components, CF(1) - the catalytic core - and CF(0) - the membrane proton channel. CF(1) has five subunits: alpha(3), beta(3), gamma(1), delta(1), epsilon(1). CF(0) has three main subunits: a, b and c.</text>
</comment>
<dbReference type="EMBL" id="JBHSGF010000008">
    <property type="protein sequence ID" value="MFC4555965.1"/>
    <property type="molecule type" value="Genomic_DNA"/>
</dbReference>
<dbReference type="Proteomes" id="UP001595955">
    <property type="component" value="Unassembled WGS sequence"/>
</dbReference>
<gene>
    <name evidence="8" type="primary">atpC</name>
    <name evidence="11" type="ORF">ACFO3F_11960</name>
</gene>
<keyword evidence="8" id="KW-0375">Hydrogen ion transport</keyword>
<dbReference type="Gene3D" id="2.60.15.10">
    <property type="entry name" value="F0F1 ATP synthase delta/epsilon subunit, N-terminal"/>
    <property type="match status" value="1"/>
</dbReference>
<evidence type="ECO:0000256" key="1">
    <source>
        <dbReference type="ARBA" id="ARBA00004202"/>
    </source>
</evidence>
<comment type="caution">
    <text evidence="11">The sequence shown here is derived from an EMBL/GenBank/DDBJ whole genome shotgun (WGS) entry which is preliminary data.</text>
</comment>
<evidence type="ECO:0000256" key="2">
    <source>
        <dbReference type="ARBA" id="ARBA00005712"/>
    </source>
</evidence>
<proteinExistence type="inferred from homology"/>
<keyword evidence="12" id="KW-1185">Reference proteome</keyword>
<name>A0ABV9DBA0_9MICO</name>
<dbReference type="PANTHER" id="PTHR13822">
    <property type="entry name" value="ATP SYNTHASE DELTA/EPSILON CHAIN"/>
    <property type="match status" value="1"/>
</dbReference>
<comment type="similarity">
    <text evidence="2 8 9">Belongs to the ATPase epsilon chain family.</text>
</comment>
<dbReference type="InterPro" id="IPR020546">
    <property type="entry name" value="ATP_synth_F1_dsu/esu_N"/>
</dbReference>
<comment type="function">
    <text evidence="8">Produces ATP from ADP in the presence of a proton gradient across the membrane.</text>
</comment>
<evidence type="ECO:0000313" key="11">
    <source>
        <dbReference type="EMBL" id="MFC4555965.1"/>
    </source>
</evidence>
<keyword evidence="6 8" id="KW-0139">CF(1)</keyword>